<accession>A0ABQ9W1Z1</accession>
<comment type="caution">
    <text evidence="1">The sequence shown here is derived from an EMBL/GenBank/DDBJ whole genome shotgun (WGS) entry which is preliminary data.</text>
</comment>
<keyword evidence="2" id="KW-1185">Reference proteome</keyword>
<dbReference type="Proteomes" id="UP001266305">
    <property type="component" value="Unassembled WGS sequence"/>
</dbReference>
<evidence type="ECO:0000313" key="1">
    <source>
        <dbReference type="EMBL" id="KAK2115480.1"/>
    </source>
</evidence>
<organism evidence="1 2">
    <name type="scientific">Saguinus oedipus</name>
    <name type="common">Cotton-top tamarin</name>
    <name type="synonym">Oedipomidas oedipus</name>
    <dbReference type="NCBI Taxonomy" id="9490"/>
    <lineage>
        <taxon>Eukaryota</taxon>
        <taxon>Metazoa</taxon>
        <taxon>Chordata</taxon>
        <taxon>Craniata</taxon>
        <taxon>Vertebrata</taxon>
        <taxon>Euteleostomi</taxon>
        <taxon>Mammalia</taxon>
        <taxon>Eutheria</taxon>
        <taxon>Euarchontoglires</taxon>
        <taxon>Primates</taxon>
        <taxon>Haplorrhini</taxon>
        <taxon>Platyrrhini</taxon>
        <taxon>Cebidae</taxon>
        <taxon>Callitrichinae</taxon>
        <taxon>Saguinus</taxon>
    </lineage>
</organism>
<dbReference type="EMBL" id="JASSZA010000003">
    <property type="protein sequence ID" value="KAK2115480.1"/>
    <property type="molecule type" value="Genomic_DNA"/>
</dbReference>
<sequence>MAGTKPYMAVPNQRLLLPQKTNHWDEESAISAELSAAACHLAGKGYFPGLWIVQQSGVNSVGDTARAVGLWSGIMWMDMWRENLPALRCSTARGVDEIPQGGCRKARD</sequence>
<proteinExistence type="predicted"/>
<protein>
    <submittedName>
        <fullName evidence="1">Uncharacterized protein</fullName>
    </submittedName>
</protein>
<name>A0ABQ9W1Z1_SAGOE</name>
<gene>
    <name evidence="1" type="ORF">P7K49_006106</name>
</gene>
<reference evidence="1 2" key="1">
    <citation type="submission" date="2023-05" db="EMBL/GenBank/DDBJ databases">
        <title>B98-5 Cell Line De Novo Hybrid Assembly: An Optical Mapping Approach.</title>
        <authorList>
            <person name="Kananen K."/>
            <person name="Auerbach J.A."/>
            <person name="Kautto E."/>
            <person name="Blachly J.S."/>
        </authorList>
    </citation>
    <scope>NUCLEOTIDE SEQUENCE [LARGE SCALE GENOMIC DNA]</scope>
    <source>
        <strain evidence="1">B95-8</strain>
        <tissue evidence="1">Cell line</tissue>
    </source>
</reference>
<evidence type="ECO:0000313" key="2">
    <source>
        <dbReference type="Proteomes" id="UP001266305"/>
    </source>
</evidence>